<dbReference type="InterPro" id="IPR051786">
    <property type="entry name" value="ASN_synthetase/amidase"/>
</dbReference>
<organism evidence="4 5">
    <name type="scientific">Rheinheimera marina</name>
    <dbReference type="NCBI Taxonomy" id="1774958"/>
    <lineage>
        <taxon>Bacteria</taxon>
        <taxon>Pseudomonadati</taxon>
        <taxon>Pseudomonadota</taxon>
        <taxon>Gammaproteobacteria</taxon>
        <taxon>Chromatiales</taxon>
        <taxon>Chromatiaceae</taxon>
        <taxon>Rheinheimera</taxon>
    </lineage>
</organism>
<name>A0ABV9JRF9_9GAMM</name>
<dbReference type="EMBL" id="JBHSGB010000017">
    <property type="protein sequence ID" value="MFC4656847.1"/>
    <property type="molecule type" value="Genomic_DNA"/>
</dbReference>
<dbReference type="SUPFAM" id="SSF56235">
    <property type="entry name" value="N-terminal nucleophile aminohydrolases (Ntn hydrolases)"/>
    <property type="match status" value="1"/>
</dbReference>
<proteinExistence type="predicted"/>
<comment type="caution">
    <text evidence="4">The sequence shown here is derived from an EMBL/GenBank/DDBJ whole genome shotgun (WGS) entry which is preliminary data.</text>
</comment>
<dbReference type="Proteomes" id="UP001595962">
    <property type="component" value="Unassembled WGS sequence"/>
</dbReference>
<dbReference type="InterPro" id="IPR029055">
    <property type="entry name" value="Ntn_hydrolases_N"/>
</dbReference>
<dbReference type="SUPFAM" id="SSF52402">
    <property type="entry name" value="Adenine nucleotide alpha hydrolases-like"/>
    <property type="match status" value="1"/>
</dbReference>
<comment type="pathway">
    <text evidence="1">Amino-acid biosynthesis; L-asparagine biosynthesis; L-asparagine from L-aspartate (L-Gln route): step 1/1.</text>
</comment>
<evidence type="ECO:0000313" key="5">
    <source>
        <dbReference type="Proteomes" id="UP001595962"/>
    </source>
</evidence>
<dbReference type="InterPro" id="IPR014729">
    <property type="entry name" value="Rossmann-like_a/b/a_fold"/>
</dbReference>
<dbReference type="Gene3D" id="3.60.20.10">
    <property type="entry name" value="Glutamine Phosphoribosylpyrophosphate, subunit 1, domain 1"/>
    <property type="match status" value="1"/>
</dbReference>
<evidence type="ECO:0000313" key="4">
    <source>
        <dbReference type="EMBL" id="MFC4656847.1"/>
    </source>
</evidence>
<dbReference type="PANTHER" id="PTHR43284">
    <property type="entry name" value="ASPARAGINE SYNTHETASE (GLUTAMINE-HYDROLYZING)"/>
    <property type="match status" value="1"/>
</dbReference>
<comment type="catalytic activity">
    <reaction evidence="3">
        <text>L-aspartate + L-glutamine + ATP + H2O = L-asparagine + L-glutamate + AMP + diphosphate + H(+)</text>
        <dbReference type="Rhea" id="RHEA:12228"/>
        <dbReference type="ChEBI" id="CHEBI:15377"/>
        <dbReference type="ChEBI" id="CHEBI:15378"/>
        <dbReference type="ChEBI" id="CHEBI:29985"/>
        <dbReference type="ChEBI" id="CHEBI:29991"/>
        <dbReference type="ChEBI" id="CHEBI:30616"/>
        <dbReference type="ChEBI" id="CHEBI:33019"/>
        <dbReference type="ChEBI" id="CHEBI:58048"/>
        <dbReference type="ChEBI" id="CHEBI:58359"/>
        <dbReference type="ChEBI" id="CHEBI:456215"/>
        <dbReference type="EC" id="6.3.5.4"/>
    </reaction>
</comment>
<keyword evidence="5" id="KW-1185">Reference proteome</keyword>
<evidence type="ECO:0000256" key="3">
    <source>
        <dbReference type="ARBA" id="ARBA00048741"/>
    </source>
</evidence>
<evidence type="ECO:0000256" key="1">
    <source>
        <dbReference type="ARBA" id="ARBA00005187"/>
    </source>
</evidence>
<sequence length="541" mass="62294">MLARFEGATWNLSGAYGKTEVLPELWLCGQVFSCEQALAAADLLPLLTLACQQNQLPEYLRSLNGFFSGVLLLDGQLFCFTDRTRSRPLFYGMDGAELLISDDTGWLLERLPAAEPEPDSVAEFSFTGFITGSATLHPGIYQLQAAELLQWSLGQPPQRIIYDWYLHLNSQNTPESIQPWLEQLDQVTEKVVQRLIRYANGRQIVLPLSGGYDSRALAMHFRRAGYPDVVCFTFGRPGSAEVALSRKVASLAGYPWVCVTYSRQMWRELFQQPEFQRFLDFVHGLVSVPTVQVFPAIQQLVKNRQIDANAVIAPGHTGAFFSGALDDSGWCESHQVPKALNAVLKKHYEHSREALPEAVREKIVLQLETIADEARRRQRLNVNSLAECWNYRERQAKFIINSNRYYDFFALDWWMPLWDGDFMAFWQQVPYSLRRSKLLWKTYVNQLVSQQSGNAEPLGHANVKRYPWLTRLYSWFNYFLEDNHLYAIVPFKRWLAFKLRLSQERGTVFGTLAGYMVFRDKLRFDIKNTKSRKNMSKNAAM</sequence>
<accession>A0ABV9JRF9</accession>
<evidence type="ECO:0000256" key="2">
    <source>
        <dbReference type="ARBA" id="ARBA00012737"/>
    </source>
</evidence>
<dbReference type="RefSeq" id="WP_377336307.1">
    <property type="nucleotide sequence ID" value="NZ_JBHSGB010000017.1"/>
</dbReference>
<dbReference type="PANTHER" id="PTHR43284:SF1">
    <property type="entry name" value="ASPARAGINE SYNTHETASE"/>
    <property type="match status" value="1"/>
</dbReference>
<gene>
    <name evidence="4" type="ORF">ACFO3I_17650</name>
</gene>
<protein>
    <recommendedName>
        <fullName evidence="2">asparagine synthase (glutamine-hydrolyzing)</fullName>
        <ecNumber evidence="2">6.3.5.4</ecNumber>
    </recommendedName>
</protein>
<dbReference type="Gene3D" id="3.40.50.620">
    <property type="entry name" value="HUPs"/>
    <property type="match status" value="1"/>
</dbReference>
<reference evidence="5" key="1">
    <citation type="journal article" date="2019" name="Int. J. Syst. Evol. Microbiol.">
        <title>The Global Catalogue of Microorganisms (GCM) 10K type strain sequencing project: providing services to taxonomists for standard genome sequencing and annotation.</title>
        <authorList>
            <consortium name="The Broad Institute Genomics Platform"/>
            <consortium name="The Broad Institute Genome Sequencing Center for Infectious Disease"/>
            <person name="Wu L."/>
            <person name="Ma J."/>
        </authorList>
    </citation>
    <scope>NUCLEOTIDE SEQUENCE [LARGE SCALE GENOMIC DNA]</scope>
    <source>
        <strain evidence="5">DT28</strain>
    </source>
</reference>
<dbReference type="EC" id="6.3.5.4" evidence="2"/>